<dbReference type="PANTHER" id="PTHR37309">
    <property type="entry name" value="SLR0284 PROTEIN"/>
    <property type="match status" value="1"/>
</dbReference>
<evidence type="ECO:0000313" key="3">
    <source>
        <dbReference type="Proteomes" id="UP001224412"/>
    </source>
</evidence>
<protein>
    <submittedName>
        <fullName evidence="2">Phage holin family protein</fullName>
    </submittedName>
</protein>
<dbReference type="PANTHER" id="PTHR37309:SF1">
    <property type="entry name" value="SLR0284 PROTEIN"/>
    <property type="match status" value="1"/>
</dbReference>
<sequence>MRALALLLNIITIAAALAVTVWLVPGVNYTGPNKLLVDESFDPAIALGIVAIAFMLVNSTVGPLVRTVGAPINCLTLGLFSFFVNIAILWLAGAITNAVNIWGITFTIDGFWSATFGAGIFALARSIVAMITSPVRARG</sequence>
<evidence type="ECO:0000313" key="2">
    <source>
        <dbReference type="EMBL" id="MDK4307084.1"/>
    </source>
</evidence>
<evidence type="ECO:0000256" key="1">
    <source>
        <dbReference type="SAM" id="Phobius"/>
    </source>
</evidence>
<gene>
    <name evidence="2" type="ORF">QPX42_05950</name>
</gene>
<proteinExistence type="predicted"/>
<dbReference type="Proteomes" id="UP001224412">
    <property type="component" value="Unassembled WGS sequence"/>
</dbReference>
<keyword evidence="1" id="KW-1133">Transmembrane helix</keyword>
<dbReference type="Pfam" id="PF04020">
    <property type="entry name" value="Phage_holin_4_2"/>
    <property type="match status" value="1"/>
</dbReference>
<dbReference type="InterPro" id="IPR007165">
    <property type="entry name" value="Phage_holin_4_2"/>
</dbReference>
<dbReference type="EMBL" id="JASNVH010000008">
    <property type="protein sequence ID" value="MDK4307084.1"/>
    <property type="molecule type" value="Genomic_DNA"/>
</dbReference>
<keyword evidence="1" id="KW-0472">Membrane</keyword>
<keyword evidence="1" id="KW-0812">Transmembrane</keyword>
<feature type="transmembrane region" description="Helical" evidence="1">
    <location>
        <begin position="111"/>
        <end position="131"/>
    </location>
</feature>
<feature type="transmembrane region" description="Helical" evidence="1">
    <location>
        <begin position="44"/>
        <end position="65"/>
    </location>
</feature>
<dbReference type="RefSeq" id="WP_284599301.1">
    <property type="nucleotide sequence ID" value="NZ_JASNVH010000008.1"/>
</dbReference>
<feature type="transmembrane region" description="Helical" evidence="1">
    <location>
        <begin position="77"/>
        <end position="99"/>
    </location>
</feature>
<organism evidence="2 3">
    <name type="scientific">Corynebacterium pseudodiphtheriticum</name>
    <dbReference type="NCBI Taxonomy" id="37637"/>
    <lineage>
        <taxon>Bacteria</taxon>
        <taxon>Bacillati</taxon>
        <taxon>Actinomycetota</taxon>
        <taxon>Actinomycetes</taxon>
        <taxon>Mycobacteriales</taxon>
        <taxon>Corynebacteriaceae</taxon>
        <taxon>Corynebacterium</taxon>
    </lineage>
</organism>
<accession>A0AAP4BPW5</accession>
<reference evidence="2" key="1">
    <citation type="submission" date="2023-05" db="EMBL/GenBank/DDBJ databases">
        <title>Metabolic capabilities are highly conserved among human nasal-associated Corynebacterium species in pangenomic analyses.</title>
        <authorList>
            <person name="Tran T.H."/>
            <person name="Roberts A.Q."/>
            <person name="Escapa I.F."/>
            <person name="Gao W."/>
            <person name="Conlan S."/>
            <person name="Kong H."/>
            <person name="Segre J.A."/>
            <person name="Kelly M.S."/>
            <person name="Lemon K.P."/>
        </authorList>
    </citation>
    <scope>NUCLEOTIDE SEQUENCE</scope>
    <source>
        <strain evidence="2">KPL2773</strain>
    </source>
</reference>
<comment type="caution">
    <text evidence="2">The sequence shown here is derived from an EMBL/GenBank/DDBJ whole genome shotgun (WGS) entry which is preliminary data.</text>
</comment>
<name>A0AAP4BPW5_9CORY</name>
<dbReference type="AlphaFoldDB" id="A0AAP4BPW5"/>